<dbReference type="PANTHER" id="PTHR42708">
    <property type="entry name" value="ATP/GTP-BINDING PROTEIN-RELATED"/>
    <property type="match status" value="1"/>
</dbReference>
<dbReference type="InterPro" id="IPR004130">
    <property type="entry name" value="Gpn"/>
</dbReference>
<comment type="similarity">
    <text evidence="1">Belongs to the GPN-loop GTPase family.</text>
</comment>
<dbReference type="Gene3D" id="3.40.50.300">
    <property type="entry name" value="P-loop containing nucleotide triphosphate hydrolases"/>
    <property type="match status" value="1"/>
</dbReference>
<keyword evidence="2" id="KW-0547">Nucleotide-binding</keyword>
<gene>
    <name evidence="6" type="ORF">Pma05_28480</name>
</gene>
<dbReference type="EMBL" id="BONX01000018">
    <property type="protein sequence ID" value="GIG96275.1"/>
    <property type="molecule type" value="Genomic_DNA"/>
</dbReference>
<feature type="region of interest" description="Disordered" evidence="5">
    <location>
        <begin position="1"/>
        <end position="75"/>
    </location>
</feature>
<evidence type="ECO:0000256" key="2">
    <source>
        <dbReference type="ARBA" id="ARBA00022741"/>
    </source>
</evidence>
<name>A0ABQ4ENT6_9ACTN</name>
<reference evidence="6 7" key="1">
    <citation type="submission" date="2021-01" db="EMBL/GenBank/DDBJ databases">
        <title>Whole genome shotgun sequence of Plantactinospora mayteni NBRC 109088.</title>
        <authorList>
            <person name="Komaki H."/>
            <person name="Tamura T."/>
        </authorList>
    </citation>
    <scope>NUCLEOTIDE SEQUENCE [LARGE SCALE GENOMIC DNA]</scope>
    <source>
        <strain evidence="6 7">NBRC 109088</strain>
    </source>
</reference>
<proteinExistence type="inferred from homology"/>
<evidence type="ECO:0000256" key="4">
    <source>
        <dbReference type="ARBA" id="ARBA00023134"/>
    </source>
</evidence>
<dbReference type="Pfam" id="PF03029">
    <property type="entry name" value="ATP_bind_1"/>
    <property type="match status" value="1"/>
</dbReference>
<evidence type="ECO:0000256" key="3">
    <source>
        <dbReference type="ARBA" id="ARBA00022801"/>
    </source>
</evidence>
<dbReference type="InterPro" id="IPR027417">
    <property type="entry name" value="P-loop_NTPase"/>
</dbReference>
<evidence type="ECO:0008006" key="8">
    <source>
        <dbReference type="Google" id="ProtNLM"/>
    </source>
</evidence>
<dbReference type="CDD" id="cd00882">
    <property type="entry name" value="Ras_like_GTPase"/>
    <property type="match status" value="1"/>
</dbReference>
<dbReference type="PANTHER" id="PTHR42708:SF1">
    <property type="entry name" value="GLIDING MOTILITY PROTEIN MGLA"/>
    <property type="match status" value="1"/>
</dbReference>
<evidence type="ECO:0000313" key="7">
    <source>
        <dbReference type="Proteomes" id="UP000621500"/>
    </source>
</evidence>
<dbReference type="Proteomes" id="UP000621500">
    <property type="component" value="Unassembled WGS sequence"/>
</dbReference>
<accession>A0ABQ4ENT6</accession>
<dbReference type="RefSeq" id="WP_203857833.1">
    <property type="nucleotide sequence ID" value="NZ_BAAAZQ010000004.1"/>
</dbReference>
<sequence length="261" mass="27749">MDFVRSPDWPASLPPGPLANSAPGRYGSPAGHGVAGTRGLPAGYAPPARHLPPRHVRETDADPAGATGPEQRRGTAAPIPVKILIAGGFGVGKTTTVGAISEIAPLTTEAEMTTAGIGVDDPGIRSEKTTTTVAMDFGCVTIDRSLKLYLFGTPGQARFGFMWDDLARGALGALVVVDSSRLDDCYPAIDYFERARLPFVVAVNAFDGKIAHDLTAIRWALAIGEHVPLVQFDARDRLSVRDALLIVLDRALDRAIRERET</sequence>
<dbReference type="InterPro" id="IPR052705">
    <property type="entry name" value="Gliding_Motility_GTPase"/>
</dbReference>
<organism evidence="6 7">
    <name type="scientific">Plantactinospora mayteni</name>
    <dbReference type="NCBI Taxonomy" id="566021"/>
    <lineage>
        <taxon>Bacteria</taxon>
        <taxon>Bacillati</taxon>
        <taxon>Actinomycetota</taxon>
        <taxon>Actinomycetes</taxon>
        <taxon>Micromonosporales</taxon>
        <taxon>Micromonosporaceae</taxon>
        <taxon>Plantactinospora</taxon>
    </lineage>
</organism>
<keyword evidence="4" id="KW-0342">GTP-binding</keyword>
<evidence type="ECO:0000256" key="5">
    <source>
        <dbReference type="SAM" id="MobiDB-lite"/>
    </source>
</evidence>
<keyword evidence="3" id="KW-0378">Hydrolase</keyword>
<evidence type="ECO:0000313" key="6">
    <source>
        <dbReference type="EMBL" id="GIG96275.1"/>
    </source>
</evidence>
<evidence type="ECO:0000256" key="1">
    <source>
        <dbReference type="ARBA" id="ARBA00005290"/>
    </source>
</evidence>
<dbReference type="SUPFAM" id="SSF52540">
    <property type="entry name" value="P-loop containing nucleoside triphosphate hydrolases"/>
    <property type="match status" value="1"/>
</dbReference>
<protein>
    <recommendedName>
        <fullName evidence="8">ATP/GTP-binding protein</fullName>
    </recommendedName>
</protein>
<keyword evidence="7" id="KW-1185">Reference proteome</keyword>
<comment type="caution">
    <text evidence="6">The sequence shown here is derived from an EMBL/GenBank/DDBJ whole genome shotgun (WGS) entry which is preliminary data.</text>
</comment>